<comment type="caution">
    <text evidence="1">The sequence shown here is derived from an EMBL/GenBank/DDBJ whole genome shotgun (WGS) entry which is preliminary data.</text>
</comment>
<evidence type="ECO:0000313" key="2">
    <source>
        <dbReference type="Proteomes" id="UP000781173"/>
    </source>
</evidence>
<evidence type="ECO:0000313" key="1">
    <source>
        <dbReference type="EMBL" id="MBW7953474.1"/>
    </source>
</evidence>
<gene>
    <name evidence="1" type="ORF">H3C67_01675</name>
</gene>
<accession>A0A952AGQ0</accession>
<proteinExistence type="predicted"/>
<dbReference type="AlphaFoldDB" id="A0A952AGQ0"/>
<dbReference type="Proteomes" id="UP000781173">
    <property type="component" value="Unassembled WGS sequence"/>
</dbReference>
<reference evidence="1" key="1">
    <citation type="journal article" date="2022" name="ISME J.">
        <title>A general approach to explore prokaryotic protein glycosylation reveals the unique surface layer modulation of an anammox bacterium.</title>
        <authorList>
            <person name="Pabst M."/>
            <person name="Grouzdev D.S."/>
            <person name="Lawson C.E."/>
            <person name="Kleikamp H.B.C."/>
            <person name="de Ram C."/>
            <person name="Louwen R."/>
            <person name="Lin Y.M."/>
            <person name="Lucker S."/>
            <person name="van Loosdrecht M.C.M."/>
            <person name="Laureni M."/>
        </authorList>
    </citation>
    <scope>NUCLEOTIDE SEQUENCE</scope>
    <source>
        <strain evidence="1">BROCD043</strain>
    </source>
</reference>
<protein>
    <submittedName>
        <fullName evidence="1">Uncharacterized protein</fullName>
    </submittedName>
</protein>
<sequence length="135" mass="15316">MENNPVIIQFDGEENYHTVVDLICYNMQLEISRHISNVNQARTLFADIESGKLKPDIAIISSFLEKKHTDGSAVAKKLREVSPDTKIIAYTVIEDEDWHDELAVKSGRNPEKNLIEVLTRLTGKDFNFSNAPTQE</sequence>
<dbReference type="EMBL" id="JACFOF010000003">
    <property type="protein sequence ID" value="MBW7953474.1"/>
    <property type="molecule type" value="Genomic_DNA"/>
</dbReference>
<organism evidence="1 2">
    <name type="scientific">Candidatus Dojkabacteria bacterium</name>
    <dbReference type="NCBI Taxonomy" id="2099670"/>
    <lineage>
        <taxon>Bacteria</taxon>
        <taxon>Candidatus Dojkabacteria</taxon>
    </lineage>
</organism>
<name>A0A952AGQ0_9BACT</name>